<feature type="compositionally biased region" description="Polar residues" evidence="2">
    <location>
        <begin position="40"/>
        <end position="54"/>
    </location>
</feature>
<reference evidence="4" key="1">
    <citation type="submission" date="2015-07" db="EMBL/GenBank/DDBJ databases">
        <title>Elucidating the P. pachyrhizi secretome and potential effectors.</title>
        <authorList>
            <person name="de Carvalho M.C.C.G."/>
            <person name="Nascimento L.C."/>
            <person name="Darben L.M."/>
            <person name="Polizel-Podanosqui A.M."/>
            <person name="Lopes-Caitar V.S."/>
            <person name="Rocha C.S."/>
            <person name="Qi M."/>
            <person name="Carazolle M."/>
            <person name="Kuwahara M.K."/>
            <person name="Pereira G.A.G."/>
            <person name="Abdelnoor R.V."/>
            <person name="Whitham S.A."/>
            <person name="Marcelino-Guimaraes F.C."/>
        </authorList>
    </citation>
    <scope>NUCLEOTIDE SEQUENCE</scope>
</reference>
<evidence type="ECO:0000313" key="4">
    <source>
        <dbReference type="EMBL" id="ALL40878.1"/>
    </source>
</evidence>
<feature type="signal peptide" evidence="3">
    <location>
        <begin position="1"/>
        <end position="19"/>
    </location>
</feature>
<sequence length="430" mass="46328">MQTKILLALCLVAISQVNAHGAITAVQGSNGMTGEAFGVDQSTPRDGTKRNPFQTDSSIIRDREIASGKSSACGRTLAGGNNEIGAAMSKAESAGIPSVSSDGKVQMTLHQVNGDGGGPYTCDVNASGDGKTFTPMTISTNIPGKNSRSNAKAEDIPLIAEMPKGMTCTGGSDGQTCIVRCRNAANAGPFGGCVAVTQATDATKQKRELSAEQRIDEMIKQAEAAEAFGDETLAKREMSADERLDEMIRQAEAAEAFGDETLAKRELSADQRLDEMIKQDEDAELAEENLSKRELTADQRLDEMIKQAEAAEIAEENLVKRELTADQRLDEMIKQAEAAELAEENLAKRELTADQRLDQMIKQAEDAELAEESLSKRELTADQRLDEMIKQAEAAEIAEENLAKRELTAGQRLDEMIKQAEAAELAEELI</sequence>
<protein>
    <submittedName>
        <fullName evidence="4">Secreted protein</fullName>
    </submittedName>
</protein>
<keyword evidence="3" id="KW-0732">Signal</keyword>
<feature type="coiled-coil region" evidence="1">
    <location>
        <begin position="301"/>
        <end position="405"/>
    </location>
</feature>
<dbReference type="InterPro" id="IPR021476">
    <property type="entry name" value="Egh16-like"/>
</dbReference>
<evidence type="ECO:0000256" key="3">
    <source>
        <dbReference type="SAM" id="SignalP"/>
    </source>
</evidence>
<feature type="chain" id="PRO_5006588958" evidence="3">
    <location>
        <begin position="20"/>
        <end position="430"/>
    </location>
</feature>
<name>A0A0S1MJ33_PHAPC</name>
<dbReference type="Pfam" id="PF11327">
    <property type="entry name" value="Egh16-like"/>
    <property type="match status" value="1"/>
</dbReference>
<organism evidence="4">
    <name type="scientific">Phakopsora pachyrhizi</name>
    <name type="common">Asian soybean rust disease fungus</name>
    <dbReference type="NCBI Taxonomy" id="170000"/>
    <lineage>
        <taxon>Eukaryota</taxon>
        <taxon>Fungi</taxon>
        <taxon>Dikarya</taxon>
        <taxon>Basidiomycota</taxon>
        <taxon>Pucciniomycotina</taxon>
        <taxon>Pucciniomycetes</taxon>
        <taxon>Pucciniales</taxon>
        <taxon>Phakopsoraceae</taxon>
        <taxon>Phakopsora</taxon>
    </lineage>
</organism>
<evidence type="ECO:0000256" key="1">
    <source>
        <dbReference type="SAM" id="Coils"/>
    </source>
</evidence>
<dbReference type="AlphaFoldDB" id="A0A0S1MJ33"/>
<dbReference type="PANTHER" id="PTHR34618">
    <property type="entry name" value="SURFACE PROTEIN MAS1, PUTATIVE-RELATED"/>
    <property type="match status" value="1"/>
</dbReference>
<dbReference type="PANTHER" id="PTHR34618:SF1">
    <property type="entry name" value="SECRETED PROTEIN"/>
    <property type="match status" value="1"/>
</dbReference>
<accession>A0A0S1MJ33</accession>
<feature type="region of interest" description="Disordered" evidence="2">
    <location>
        <begin position="35"/>
        <end position="54"/>
    </location>
</feature>
<dbReference type="EMBL" id="KT246787">
    <property type="protein sequence ID" value="ALL40878.1"/>
    <property type="molecule type" value="mRNA"/>
</dbReference>
<evidence type="ECO:0000256" key="2">
    <source>
        <dbReference type="SAM" id="MobiDB-lite"/>
    </source>
</evidence>
<proteinExistence type="evidence at transcript level"/>
<keyword evidence="1" id="KW-0175">Coiled coil</keyword>